<dbReference type="Gene3D" id="1.10.357.10">
    <property type="entry name" value="Tetracycline Repressor, domain 2"/>
    <property type="match status" value="1"/>
</dbReference>
<protein>
    <submittedName>
        <fullName evidence="4">TetR/AcrR family transcriptional regulator</fullName>
    </submittedName>
</protein>
<reference evidence="4" key="2">
    <citation type="journal article" date="2021" name="PeerJ">
        <title>Extensive microbial diversity within the chicken gut microbiome revealed by metagenomics and culture.</title>
        <authorList>
            <person name="Gilroy R."/>
            <person name="Ravi A."/>
            <person name="Getino M."/>
            <person name="Pursley I."/>
            <person name="Horton D.L."/>
            <person name="Alikhan N.F."/>
            <person name="Baker D."/>
            <person name="Gharbi K."/>
            <person name="Hall N."/>
            <person name="Watson M."/>
            <person name="Adriaenssens E.M."/>
            <person name="Foster-Nyarko E."/>
            <person name="Jarju S."/>
            <person name="Secka A."/>
            <person name="Antonio M."/>
            <person name="Oren A."/>
            <person name="Chaudhuri R.R."/>
            <person name="La Ragione R."/>
            <person name="Hildebrand F."/>
            <person name="Pallen M.J."/>
        </authorList>
    </citation>
    <scope>NUCLEOTIDE SEQUENCE</scope>
    <source>
        <strain evidence="4">CHK123-3438</strain>
    </source>
</reference>
<feature type="DNA-binding region" description="H-T-H motif" evidence="2">
    <location>
        <begin position="27"/>
        <end position="46"/>
    </location>
</feature>
<comment type="caution">
    <text evidence="4">The sequence shown here is derived from an EMBL/GenBank/DDBJ whole genome shotgun (WGS) entry which is preliminary data.</text>
</comment>
<evidence type="ECO:0000256" key="2">
    <source>
        <dbReference type="PROSITE-ProRule" id="PRU00335"/>
    </source>
</evidence>
<dbReference type="PRINTS" id="PR00455">
    <property type="entry name" value="HTHTETR"/>
</dbReference>
<dbReference type="Proteomes" id="UP000886860">
    <property type="component" value="Unassembled WGS sequence"/>
</dbReference>
<dbReference type="InterPro" id="IPR036271">
    <property type="entry name" value="Tet_transcr_reg_TetR-rel_C_sf"/>
</dbReference>
<accession>A0A9D1GIK9</accession>
<proteinExistence type="predicted"/>
<dbReference type="GO" id="GO:0003677">
    <property type="term" value="F:DNA binding"/>
    <property type="evidence" value="ECO:0007669"/>
    <property type="project" value="UniProtKB-UniRule"/>
</dbReference>
<gene>
    <name evidence="4" type="ORF">IAB60_05225</name>
</gene>
<dbReference type="Pfam" id="PF00440">
    <property type="entry name" value="TetR_N"/>
    <property type="match status" value="1"/>
</dbReference>
<dbReference type="PANTHER" id="PTHR43479">
    <property type="entry name" value="ACREF/ENVCD OPERON REPRESSOR-RELATED"/>
    <property type="match status" value="1"/>
</dbReference>
<dbReference type="EMBL" id="DVKS01000086">
    <property type="protein sequence ID" value="HIT41498.1"/>
    <property type="molecule type" value="Genomic_DNA"/>
</dbReference>
<dbReference type="AlphaFoldDB" id="A0A9D1GIK9"/>
<dbReference type="InterPro" id="IPR001647">
    <property type="entry name" value="HTH_TetR"/>
</dbReference>
<dbReference type="InterPro" id="IPR049149">
    <property type="entry name" value="TetR/AcrR_C"/>
</dbReference>
<keyword evidence="1 2" id="KW-0238">DNA-binding</keyword>
<feature type="domain" description="HTH tetR-type" evidence="3">
    <location>
        <begin position="4"/>
        <end position="64"/>
    </location>
</feature>
<evidence type="ECO:0000256" key="1">
    <source>
        <dbReference type="ARBA" id="ARBA00023125"/>
    </source>
</evidence>
<dbReference type="PROSITE" id="PS50977">
    <property type="entry name" value="HTH_TETR_2"/>
    <property type="match status" value="1"/>
</dbReference>
<evidence type="ECO:0000259" key="3">
    <source>
        <dbReference type="PROSITE" id="PS50977"/>
    </source>
</evidence>
<dbReference type="SUPFAM" id="SSF48498">
    <property type="entry name" value="Tetracyclin repressor-like, C-terminal domain"/>
    <property type="match status" value="1"/>
</dbReference>
<name>A0A9D1GIK9_9FIRM</name>
<sequence>MNGQKKKEQILNAMQELMNETSADSISVSDIARKAGIGKGSIYYYFPSKNDIIEAVIERSYFRILDEGRELAQAEGIDVFKKLEIIYRACLNSSLELKRQEASSSFLLQQQNAFIHQKFYQILITKMEPILADIMRQGIQEGKIWCRYPEETARIILMVLTVTLDNTVAPVEDEQLARILKAFSAMQTDAMDMPEHALDFLKWESDRTLPMDEAAAPGERTEGKSDI</sequence>
<dbReference type="InterPro" id="IPR050624">
    <property type="entry name" value="HTH-type_Tx_Regulator"/>
</dbReference>
<evidence type="ECO:0000313" key="5">
    <source>
        <dbReference type="Proteomes" id="UP000886860"/>
    </source>
</evidence>
<dbReference type="SUPFAM" id="SSF46689">
    <property type="entry name" value="Homeodomain-like"/>
    <property type="match status" value="1"/>
</dbReference>
<dbReference type="PANTHER" id="PTHR43479:SF11">
    <property type="entry name" value="ACREF_ENVCD OPERON REPRESSOR-RELATED"/>
    <property type="match status" value="1"/>
</dbReference>
<organism evidence="4 5">
    <name type="scientific">Candidatus Caccovicinus merdipullorum</name>
    <dbReference type="NCBI Taxonomy" id="2840724"/>
    <lineage>
        <taxon>Bacteria</taxon>
        <taxon>Bacillati</taxon>
        <taxon>Bacillota</taxon>
        <taxon>Clostridia</taxon>
        <taxon>Eubacteriales</taxon>
        <taxon>Candidatus Caccovicinus</taxon>
    </lineage>
</organism>
<evidence type="ECO:0000313" key="4">
    <source>
        <dbReference type="EMBL" id="HIT41498.1"/>
    </source>
</evidence>
<dbReference type="Pfam" id="PF21303">
    <property type="entry name" value="TetR_C_39"/>
    <property type="match status" value="1"/>
</dbReference>
<dbReference type="InterPro" id="IPR009057">
    <property type="entry name" value="Homeodomain-like_sf"/>
</dbReference>
<reference evidence="4" key="1">
    <citation type="submission" date="2020-10" db="EMBL/GenBank/DDBJ databases">
        <authorList>
            <person name="Gilroy R."/>
        </authorList>
    </citation>
    <scope>NUCLEOTIDE SEQUENCE</scope>
    <source>
        <strain evidence="4">CHK123-3438</strain>
    </source>
</reference>